<comment type="caution">
    <text evidence="2">The sequence shown here is derived from an EMBL/GenBank/DDBJ whole genome shotgun (WGS) entry which is preliminary data.</text>
</comment>
<reference evidence="2" key="1">
    <citation type="journal article" date="2014" name="Int. J. Syst. Evol. Microbiol.">
        <title>Complete genome sequence of Corynebacterium casei LMG S-19264T (=DSM 44701T), isolated from a smear-ripened cheese.</title>
        <authorList>
            <consortium name="US DOE Joint Genome Institute (JGI-PGF)"/>
            <person name="Walter F."/>
            <person name="Albersmeier A."/>
            <person name="Kalinowski J."/>
            <person name="Ruckert C."/>
        </authorList>
    </citation>
    <scope>NUCLEOTIDE SEQUENCE</scope>
    <source>
        <strain evidence="2">CGMCC 1.3617</strain>
    </source>
</reference>
<dbReference type="InterPro" id="IPR046540">
    <property type="entry name" value="DMFA2_C"/>
</dbReference>
<sequence length="753" mass="80222">MLPVTGYAEHWSVRQGDTLRFMIGVAGGGRYRARVARILCGDPNPAGPGYREIPMSCGIEGEHEGVEQRMRLGSWVEVPAVELGAGDAPLTLVATIWPTLPGQGEQAVLSCCGGGVTLTLGLGPGGAFARLVAGDGSAMVEAGVSLTERAWHDIACRFDPVAKTLNVAQAPRRKRLDLAEAATARTVTAASAASAPAGLGSAAIAAEGAARAQFDGKIARPRILRGAAGLAECLHAQATGAAPPAELCAAWDFALGIPTDGVADTGPGRWHGRCHNLPTRAMTGPDWTGAVYRWTEAPGEYDAIHFHADDIGDAGWTPSLSLAVPEDWPSGLYALHLEAGDARDNIPFFVRAKAPGQRSRVAFLAPTMTYTVYSQFVRPGREAQIAERAAAWGALPHAPDGHPGYGLSPYNNHADGSGVVMSTMRRPMIDKRVNQFHLMDPDPAGSGTYWIAADSYILDMLDRCGIEVEVITDHDVHAEGAALLSQYAVVLTGQHPEYHTHETLDAIAGHLAQGGRFVYLGGNGFYWRIAPHQEGPWAFELRRAEGGIRLWETLPGEGYHAFDGGYGGLWRRLGRPPQALVGVGFSSQGNYNGHPYTFTDAILDPRVAFLRQGMEDLARPGLVFGDRGLMGGGAAGHELDRADVSLGTPRHALVVARAVVEEASYQPVNEERRDHTWPGMREDLIRSDVTFFETPDGGAVFSVGSMNFIGALPVDGYANPTARLIENVVRRFANPAPLQLSVNAEKGRGVAGC</sequence>
<keyword evidence="3" id="KW-1185">Reference proteome</keyword>
<feature type="domain" description="N,N-dimethylformamidase beta subunit-like C-terminal" evidence="1">
    <location>
        <begin position="279"/>
        <end position="717"/>
    </location>
</feature>
<dbReference type="SUPFAM" id="SSF52317">
    <property type="entry name" value="Class I glutamine amidotransferase-like"/>
    <property type="match status" value="1"/>
</dbReference>
<proteinExistence type="predicted"/>
<dbReference type="AlphaFoldDB" id="A0A917L6I1"/>
<accession>A0A917L6I1</accession>
<evidence type="ECO:0000313" key="3">
    <source>
        <dbReference type="Proteomes" id="UP000661507"/>
    </source>
</evidence>
<reference evidence="2" key="2">
    <citation type="submission" date="2020-09" db="EMBL/GenBank/DDBJ databases">
        <authorList>
            <person name="Sun Q."/>
            <person name="Zhou Y."/>
        </authorList>
    </citation>
    <scope>NUCLEOTIDE SEQUENCE</scope>
    <source>
        <strain evidence="2">CGMCC 1.3617</strain>
    </source>
</reference>
<dbReference type="Proteomes" id="UP000661507">
    <property type="component" value="Unassembled WGS sequence"/>
</dbReference>
<dbReference type="InterPro" id="IPR029062">
    <property type="entry name" value="Class_I_gatase-like"/>
</dbReference>
<evidence type="ECO:0000313" key="2">
    <source>
        <dbReference type="EMBL" id="GGJ45323.1"/>
    </source>
</evidence>
<gene>
    <name evidence="2" type="ORF">GCM10011320_60930</name>
</gene>
<dbReference type="EMBL" id="BMKW01000046">
    <property type="protein sequence ID" value="GGJ45323.1"/>
    <property type="molecule type" value="Genomic_DNA"/>
</dbReference>
<evidence type="ECO:0000259" key="1">
    <source>
        <dbReference type="Pfam" id="PF20254"/>
    </source>
</evidence>
<protein>
    <submittedName>
        <fullName evidence="2">N,N-dimethylformamidase</fullName>
    </submittedName>
</protein>
<dbReference type="Pfam" id="PF20254">
    <property type="entry name" value="DMFA2_C"/>
    <property type="match status" value="1"/>
</dbReference>
<name>A0A917L6I1_9PROT</name>
<dbReference type="RefSeq" id="WP_188974019.1">
    <property type="nucleotide sequence ID" value="NZ_BMKW01000046.1"/>
</dbReference>
<organism evidence="2 3">
    <name type="scientific">Neoroseomonas lacus</name>
    <dbReference type="NCBI Taxonomy" id="287609"/>
    <lineage>
        <taxon>Bacteria</taxon>
        <taxon>Pseudomonadati</taxon>
        <taxon>Pseudomonadota</taxon>
        <taxon>Alphaproteobacteria</taxon>
        <taxon>Acetobacterales</taxon>
        <taxon>Acetobacteraceae</taxon>
        <taxon>Neoroseomonas</taxon>
    </lineage>
</organism>